<evidence type="ECO:0000256" key="4">
    <source>
        <dbReference type="ARBA" id="ARBA00023004"/>
    </source>
</evidence>
<evidence type="ECO:0000256" key="3">
    <source>
        <dbReference type="ARBA" id="ARBA00023002"/>
    </source>
</evidence>
<dbReference type="PANTHER" id="PTHR43498:SF1">
    <property type="entry name" value="COB--COM HETERODISULFIDE REDUCTASE IRON-SULFUR SUBUNIT A"/>
    <property type="match status" value="1"/>
</dbReference>
<gene>
    <name evidence="6" type="ORF">CE91St16_29950</name>
    <name evidence="7" type="ORF">RVH17_11165</name>
</gene>
<dbReference type="RefSeq" id="WP_014775501.1">
    <property type="nucleotide sequence ID" value="NZ_AP025581.1"/>
</dbReference>
<keyword evidence="5" id="KW-0411">Iron-sulfur</keyword>
<evidence type="ECO:0000313" key="8">
    <source>
        <dbReference type="Proteomes" id="UP001055105"/>
    </source>
</evidence>
<dbReference type="EMBL" id="BQOL01000002">
    <property type="protein sequence ID" value="GKI20087.1"/>
    <property type="molecule type" value="Genomic_DNA"/>
</dbReference>
<sequence length="457" mass="49794">MANQKTTITEPQREIPVRAEVDVLVVGGGPAGIMAARAAAGKGLRVMLIESRGYLGGNLTIGLPILGYLGRKGNQIIKGLPQLFIDRLRARGAAGEHRPCKLHVSLTIIDPEEAKTVALEMLQEVGVEVLLYVFCADVVKNGDAVEGVVIESKAGREAILAKTVIDCTGDGDVACRAGVECRKGDADGGMQPPTLMFCMKGVDVQKLRDALVSQPDVFDMDTMPAEQFRTGKFITVGLRNQIRKAEEAGYKIPVARTILITGIKDDEIWVNMSRVSGVDSTKPESYTHGEVEGRKQIYELERYLKNFVPGFENAWREKVAPFMGIRESRVIVGKYILTAEDILACRRFDDAVAVASYPVDIHHATGGDCTLHWCEDCYDIPYRSLVPAAVENLLVAGRCSSMNHEAMASTRVMSTCMALGEAAGRAARIALEEGVRPSAVDVEKVREELRQTGAYLR</sequence>
<comment type="caution">
    <text evidence="6">The sequence shown here is derived from an EMBL/GenBank/DDBJ whole genome shotgun (WGS) entry which is preliminary data.</text>
</comment>
<name>A0AA37KQ17_9BACT</name>
<dbReference type="GO" id="GO:0046872">
    <property type="term" value="F:metal ion binding"/>
    <property type="evidence" value="ECO:0007669"/>
    <property type="project" value="UniProtKB-KW"/>
</dbReference>
<dbReference type="Proteomes" id="UP001181347">
    <property type="component" value="Unassembled WGS sequence"/>
</dbReference>
<dbReference type="GO" id="GO:0016491">
    <property type="term" value="F:oxidoreductase activity"/>
    <property type="evidence" value="ECO:0007669"/>
    <property type="project" value="UniProtKB-KW"/>
</dbReference>
<keyword evidence="4" id="KW-0408">Iron</keyword>
<dbReference type="EMBL" id="JAWDES010000005">
    <property type="protein sequence ID" value="MDU0260649.1"/>
    <property type="molecule type" value="Genomic_DNA"/>
</dbReference>
<evidence type="ECO:0000256" key="1">
    <source>
        <dbReference type="ARBA" id="ARBA00022485"/>
    </source>
</evidence>
<evidence type="ECO:0000256" key="2">
    <source>
        <dbReference type="ARBA" id="ARBA00022723"/>
    </source>
</evidence>
<dbReference type="OMA" id="CIDADAT"/>
<protein>
    <submittedName>
        <fullName evidence="7">FAD-dependent oxidoreductase</fullName>
    </submittedName>
    <submittedName>
        <fullName evidence="6">Membrane protein</fullName>
    </submittedName>
</protein>
<evidence type="ECO:0000313" key="7">
    <source>
        <dbReference type="EMBL" id="MDU0260649.1"/>
    </source>
</evidence>
<dbReference type="Proteomes" id="UP001055105">
    <property type="component" value="Unassembled WGS sequence"/>
</dbReference>
<organism evidence="6 8">
    <name type="scientific">Alistipes finegoldii</name>
    <dbReference type="NCBI Taxonomy" id="214856"/>
    <lineage>
        <taxon>Bacteria</taxon>
        <taxon>Pseudomonadati</taxon>
        <taxon>Bacteroidota</taxon>
        <taxon>Bacteroidia</taxon>
        <taxon>Bacteroidales</taxon>
        <taxon>Rikenellaceae</taxon>
        <taxon>Alistipes</taxon>
    </lineage>
</organism>
<accession>A0AA37KQ17</accession>
<dbReference type="InterPro" id="IPR036188">
    <property type="entry name" value="FAD/NAD-bd_sf"/>
</dbReference>
<proteinExistence type="predicted"/>
<dbReference type="InterPro" id="IPR039650">
    <property type="entry name" value="HdrA-like"/>
</dbReference>
<dbReference type="Pfam" id="PF12831">
    <property type="entry name" value="FAD_oxidored"/>
    <property type="match status" value="1"/>
</dbReference>
<reference evidence="7" key="2">
    <citation type="submission" date="2023-10" db="EMBL/GenBank/DDBJ databases">
        <title>Genome Sequence of the Bacteria from From Gut Wall in Crohn's Disease.</title>
        <authorList>
            <person name="Rodriguez-Palacios A."/>
        </authorList>
    </citation>
    <scope>NUCLEOTIDE SEQUENCE</scope>
    <source>
        <strain evidence="7">CavFT-hAR58</strain>
    </source>
</reference>
<reference evidence="6" key="1">
    <citation type="submission" date="2022-01" db="EMBL/GenBank/DDBJ databases">
        <title>Novel bile acid biosynthetic pathways are enriched in the microbiome of centenarians.</title>
        <authorList>
            <person name="Sato Y."/>
            <person name="Atarashi K."/>
            <person name="Plichta R.D."/>
            <person name="Arai Y."/>
            <person name="Sasajima S."/>
            <person name="Kearney M.S."/>
            <person name="Suda W."/>
            <person name="Takeshita K."/>
            <person name="Sasaki T."/>
            <person name="Okamoto S."/>
            <person name="Skelly N.A."/>
            <person name="Okamura Y."/>
            <person name="Vlamakis H."/>
            <person name="Li Y."/>
            <person name="Tanoue T."/>
            <person name="Takei H."/>
            <person name="Nittono H."/>
            <person name="Narushima S."/>
            <person name="Irie J."/>
            <person name="Itoh H."/>
            <person name="Moriya K."/>
            <person name="Sugiura Y."/>
            <person name="Suematsu M."/>
            <person name="Moritoki N."/>
            <person name="Shibata S."/>
            <person name="Littman R.D."/>
            <person name="Fischbach A.M."/>
            <person name="Uwamino Y."/>
            <person name="Inoue T."/>
            <person name="Honda A."/>
            <person name="Hattori M."/>
            <person name="Murai T."/>
            <person name="Xavier J.R."/>
            <person name="Hirose N."/>
            <person name="Honda K."/>
        </authorList>
    </citation>
    <scope>NUCLEOTIDE SEQUENCE</scope>
    <source>
        <strain evidence="6">CE91-St16</strain>
    </source>
</reference>
<dbReference type="SUPFAM" id="SSF51905">
    <property type="entry name" value="FAD/NAD(P)-binding domain"/>
    <property type="match status" value="1"/>
</dbReference>
<evidence type="ECO:0000313" key="6">
    <source>
        <dbReference type="EMBL" id="GKI20087.1"/>
    </source>
</evidence>
<dbReference type="GO" id="GO:0051539">
    <property type="term" value="F:4 iron, 4 sulfur cluster binding"/>
    <property type="evidence" value="ECO:0007669"/>
    <property type="project" value="UniProtKB-KW"/>
</dbReference>
<evidence type="ECO:0000256" key="5">
    <source>
        <dbReference type="ARBA" id="ARBA00023014"/>
    </source>
</evidence>
<dbReference type="PANTHER" id="PTHR43498">
    <property type="entry name" value="FERREDOXIN:COB-COM HETERODISULFIDE REDUCTASE SUBUNIT A"/>
    <property type="match status" value="1"/>
</dbReference>
<keyword evidence="3" id="KW-0560">Oxidoreductase</keyword>
<dbReference type="Gene3D" id="3.50.50.60">
    <property type="entry name" value="FAD/NAD(P)-binding domain"/>
    <property type="match status" value="1"/>
</dbReference>
<keyword evidence="1" id="KW-0004">4Fe-4S</keyword>
<dbReference type="AlphaFoldDB" id="A0AA37KQ17"/>
<keyword evidence="2" id="KW-0479">Metal-binding</keyword>